<dbReference type="SUPFAM" id="SSF48264">
    <property type="entry name" value="Cytochrome P450"/>
    <property type="match status" value="1"/>
</dbReference>
<dbReference type="PANTHER" id="PTHR24296">
    <property type="entry name" value="CYTOCHROME P450"/>
    <property type="match status" value="1"/>
</dbReference>
<dbReference type="AlphaFoldDB" id="A0A3P6BHC6"/>
<keyword evidence="7" id="KW-0503">Monooxygenase</keyword>
<dbReference type="InterPro" id="IPR036396">
    <property type="entry name" value="Cyt_P450_sf"/>
</dbReference>
<dbReference type="InterPro" id="IPR001128">
    <property type="entry name" value="Cyt_P450"/>
</dbReference>
<dbReference type="GO" id="GO:0016705">
    <property type="term" value="F:oxidoreductase activity, acting on paired donors, with incorporation or reduction of molecular oxygen"/>
    <property type="evidence" value="ECO:0007669"/>
    <property type="project" value="InterPro"/>
</dbReference>
<dbReference type="GO" id="GO:0020037">
    <property type="term" value="F:heme binding"/>
    <property type="evidence" value="ECO:0007669"/>
    <property type="project" value="InterPro"/>
</dbReference>
<gene>
    <name evidence="8" type="ORF">BOLC3T20051H</name>
</gene>
<dbReference type="GO" id="GO:0005506">
    <property type="term" value="F:iron ion binding"/>
    <property type="evidence" value="ECO:0007669"/>
    <property type="project" value="InterPro"/>
</dbReference>
<proteinExistence type="inferred from homology"/>
<evidence type="ECO:0000256" key="6">
    <source>
        <dbReference type="ARBA" id="ARBA00023004"/>
    </source>
</evidence>
<evidence type="ECO:0000256" key="7">
    <source>
        <dbReference type="ARBA" id="ARBA00023033"/>
    </source>
</evidence>
<dbReference type="EMBL" id="LR031872">
    <property type="protein sequence ID" value="VDC98464.1"/>
    <property type="molecule type" value="Genomic_DNA"/>
</dbReference>
<evidence type="ECO:0000256" key="3">
    <source>
        <dbReference type="ARBA" id="ARBA00022617"/>
    </source>
</evidence>
<sequence length="192" mass="22387">MGLGQEKMLLEAGVTFDRICEKYIDAKREEIRSQGIDHDHSNGESEDVLTSYIKLDTSKYELLDPSNDKFIGETLLSFIFAGRVTTATAITWFFGLLTKTLTWKPRFAKKSPQIYWKLFKRALYEAVRIYPPIPFERKSPIKSDVLPSGHKIDANSNIIIPIYALRRMRSVWGEDAWEFKPEMDFRDWRVQT</sequence>
<comment type="similarity">
    <text evidence="2">Belongs to the cytochrome P450 family.</text>
</comment>
<evidence type="ECO:0000256" key="1">
    <source>
        <dbReference type="ARBA" id="ARBA00001971"/>
    </source>
</evidence>
<keyword evidence="4" id="KW-0479">Metal-binding</keyword>
<protein>
    <recommendedName>
        <fullName evidence="9">Cytochrome P450</fullName>
    </recommendedName>
</protein>
<dbReference type="Pfam" id="PF00067">
    <property type="entry name" value="p450"/>
    <property type="match status" value="1"/>
</dbReference>
<evidence type="ECO:0000256" key="5">
    <source>
        <dbReference type="ARBA" id="ARBA00023002"/>
    </source>
</evidence>
<evidence type="ECO:0008006" key="9">
    <source>
        <dbReference type="Google" id="ProtNLM"/>
    </source>
</evidence>
<dbReference type="Gene3D" id="1.10.630.10">
    <property type="entry name" value="Cytochrome P450"/>
    <property type="match status" value="1"/>
</dbReference>
<evidence type="ECO:0000256" key="4">
    <source>
        <dbReference type="ARBA" id="ARBA00022723"/>
    </source>
</evidence>
<accession>A0A3P6BHC6</accession>
<keyword evidence="6" id="KW-0408">Iron</keyword>
<keyword evidence="5" id="KW-0560">Oxidoreductase</keyword>
<evidence type="ECO:0000313" key="8">
    <source>
        <dbReference type="EMBL" id="VDC98464.1"/>
    </source>
</evidence>
<keyword evidence="3" id="KW-0349">Heme</keyword>
<reference evidence="8" key="1">
    <citation type="submission" date="2018-11" db="EMBL/GenBank/DDBJ databases">
        <authorList>
            <consortium name="Genoscope - CEA"/>
            <person name="William W."/>
        </authorList>
    </citation>
    <scope>NUCLEOTIDE SEQUENCE</scope>
</reference>
<comment type="cofactor">
    <cofactor evidence="1">
        <name>heme</name>
        <dbReference type="ChEBI" id="CHEBI:30413"/>
    </cofactor>
</comment>
<dbReference type="GO" id="GO:0004497">
    <property type="term" value="F:monooxygenase activity"/>
    <property type="evidence" value="ECO:0007669"/>
    <property type="project" value="UniProtKB-KW"/>
</dbReference>
<organism evidence="8">
    <name type="scientific">Brassica oleracea</name>
    <name type="common">Wild cabbage</name>
    <dbReference type="NCBI Taxonomy" id="3712"/>
    <lineage>
        <taxon>Eukaryota</taxon>
        <taxon>Viridiplantae</taxon>
        <taxon>Streptophyta</taxon>
        <taxon>Embryophyta</taxon>
        <taxon>Tracheophyta</taxon>
        <taxon>Spermatophyta</taxon>
        <taxon>Magnoliopsida</taxon>
        <taxon>eudicotyledons</taxon>
        <taxon>Gunneridae</taxon>
        <taxon>Pentapetalae</taxon>
        <taxon>rosids</taxon>
        <taxon>malvids</taxon>
        <taxon>Brassicales</taxon>
        <taxon>Brassicaceae</taxon>
        <taxon>Brassiceae</taxon>
        <taxon>Brassica</taxon>
    </lineage>
</organism>
<name>A0A3P6BHC6_BRAOL</name>
<evidence type="ECO:0000256" key="2">
    <source>
        <dbReference type="ARBA" id="ARBA00010617"/>
    </source>
</evidence>